<dbReference type="InterPro" id="IPR007627">
    <property type="entry name" value="RNA_pol_sigma70_r2"/>
</dbReference>
<dbReference type="InterPro" id="IPR036388">
    <property type="entry name" value="WH-like_DNA-bd_sf"/>
</dbReference>
<dbReference type="Pfam" id="PF04542">
    <property type="entry name" value="Sigma70_r2"/>
    <property type="match status" value="1"/>
</dbReference>
<dbReference type="eggNOG" id="COG1595">
    <property type="taxonomic scope" value="Bacteria"/>
</dbReference>
<dbReference type="NCBIfam" id="TIGR02937">
    <property type="entry name" value="sigma70-ECF"/>
    <property type="match status" value="1"/>
</dbReference>
<keyword evidence="4" id="KW-0238">DNA-binding</keyword>
<protein>
    <submittedName>
        <fullName evidence="8">Uncharacterized protein</fullName>
    </submittedName>
</protein>
<dbReference type="Proteomes" id="UP000005801">
    <property type="component" value="Unassembled WGS sequence"/>
</dbReference>
<accession>A6GKB3</accession>
<dbReference type="GO" id="GO:0006352">
    <property type="term" value="P:DNA-templated transcription initiation"/>
    <property type="evidence" value="ECO:0007669"/>
    <property type="project" value="InterPro"/>
</dbReference>
<feature type="domain" description="RNA polymerase sigma factor 70 region 4 type 2" evidence="7">
    <location>
        <begin position="121"/>
        <end position="172"/>
    </location>
</feature>
<comment type="similarity">
    <text evidence="1">Belongs to the sigma-70 factor family. ECF subfamily.</text>
</comment>
<gene>
    <name evidence="8" type="ORF">PPSIR1_34592</name>
</gene>
<dbReference type="PANTHER" id="PTHR43133:SF8">
    <property type="entry name" value="RNA POLYMERASE SIGMA FACTOR HI_1459-RELATED"/>
    <property type="match status" value="1"/>
</dbReference>
<dbReference type="SUPFAM" id="SSF88659">
    <property type="entry name" value="Sigma3 and sigma4 domains of RNA polymerase sigma factors"/>
    <property type="match status" value="1"/>
</dbReference>
<keyword evidence="5" id="KW-0804">Transcription</keyword>
<dbReference type="InterPro" id="IPR013249">
    <property type="entry name" value="RNA_pol_sigma70_r4_t2"/>
</dbReference>
<evidence type="ECO:0000256" key="3">
    <source>
        <dbReference type="ARBA" id="ARBA00023082"/>
    </source>
</evidence>
<dbReference type="GO" id="GO:0016987">
    <property type="term" value="F:sigma factor activity"/>
    <property type="evidence" value="ECO:0007669"/>
    <property type="project" value="UniProtKB-KW"/>
</dbReference>
<dbReference type="SUPFAM" id="SSF88946">
    <property type="entry name" value="Sigma2 domain of RNA polymerase sigma factors"/>
    <property type="match status" value="1"/>
</dbReference>
<evidence type="ECO:0000256" key="4">
    <source>
        <dbReference type="ARBA" id="ARBA00023125"/>
    </source>
</evidence>
<keyword evidence="2" id="KW-0805">Transcription regulation</keyword>
<evidence type="ECO:0000256" key="1">
    <source>
        <dbReference type="ARBA" id="ARBA00010641"/>
    </source>
</evidence>
<dbReference type="EMBL" id="ABCS01000189">
    <property type="protein sequence ID" value="EDM73692.1"/>
    <property type="molecule type" value="Genomic_DNA"/>
</dbReference>
<dbReference type="InterPro" id="IPR013325">
    <property type="entry name" value="RNA_pol_sigma_r2"/>
</dbReference>
<dbReference type="InterPro" id="IPR039425">
    <property type="entry name" value="RNA_pol_sigma-70-like"/>
</dbReference>
<sequence>MAAPETTDEELYAAWAAGDERAGEQLMRRRMPGVRRVVQSLLTGAEAQDAVQEVFERLAKRARSGAAIERVKAYIGGVARNVVHEQLRGRRKAGVDLGERSLVDLRPNQSIEMQRREDNHLLLKALHRMPVDDQLIIALRYWERLRTRELAEALELNPSTARTRLQRAEERLRKLVTQLAESPEALETTMGSLGGWAREHRAKIER</sequence>
<keyword evidence="9" id="KW-1185">Reference proteome</keyword>
<evidence type="ECO:0000256" key="2">
    <source>
        <dbReference type="ARBA" id="ARBA00023015"/>
    </source>
</evidence>
<name>A6GKB3_9BACT</name>
<keyword evidence="3" id="KW-0731">Sigma factor</keyword>
<evidence type="ECO:0000259" key="7">
    <source>
        <dbReference type="Pfam" id="PF08281"/>
    </source>
</evidence>
<dbReference type="STRING" id="391625.PPSIR1_34592"/>
<dbReference type="OrthoDB" id="3747638at2"/>
<reference evidence="8 9" key="1">
    <citation type="submission" date="2007-06" db="EMBL/GenBank/DDBJ databases">
        <authorList>
            <person name="Shimkets L."/>
            <person name="Ferriera S."/>
            <person name="Johnson J."/>
            <person name="Kravitz S."/>
            <person name="Beeson K."/>
            <person name="Sutton G."/>
            <person name="Rogers Y.-H."/>
            <person name="Friedman R."/>
            <person name="Frazier M."/>
            <person name="Venter J.C."/>
        </authorList>
    </citation>
    <scope>NUCLEOTIDE SEQUENCE [LARGE SCALE GENOMIC DNA]</scope>
    <source>
        <strain evidence="8 9">SIR-1</strain>
    </source>
</reference>
<dbReference type="GO" id="GO:0003677">
    <property type="term" value="F:DNA binding"/>
    <property type="evidence" value="ECO:0007669"/>
    <property type="project" value="UniProtKB-KW"/>
</dbReference>
<dbReference type="Gene3D" id="1.10.1740.10">
    <property type="match status" value="1"/>
</dbReference>
<organism evidence="8 9">
    <name type="scientific">Plesiocystis pacifica SIR-1</name>
    <dbReference type="NCBI Taxonomy" id="391625"/>
    <lineage>
        <taxon>Bacteria</taxon>
        <taxon>Pseudomonadati</taxon>
        <taxon>Myxococcota</taxon>
        <taxon>Polyangia</taxon>
        <taxon>Nannocystales</taxon>
        <taxon>Nannocystaceae</taxon>
        <taxon>Plesiocystis</taxon>
    </lineage>
</organism>
<evidence type="ECO:0000313" key="8">
    <source>
        <dbReference type="EMBL" id="EDM73692.1"/>
    </source>
</evidence>
<evidence type="ECO:0000259" key="6">
    <source>
        <dbReference type="Pfam" id="PF04542"/>
    </source>
</evidence>
<dbReference type="RefSeq" id="WP_006977149.1">
    <property type="nucleotide sequence ID" value="NZ_ABCS01000189.1"/>
</dbReference>
<dbReference type="InterPro" id="IPR013324">
    <property type="entry name" value="RNA_pol_sigma_r3/r4-like"/>
</dbReference>
<dbReference type="Gene3D" id="1.10.10.10">
    <property type="entry name" value="Winged helix-like DNA-binding domain superfamily/Winged helix DNA-binding domain"/>
    <property type="match status" value="1"/>
</dbReference>
<proteinExistence type="inferred from homology"/>
<dbReference type="PANTHER" id="PTHR43133">
    <property type="entry name" value="RNA POLYMERASE ECF-TYPE SIGMA FACTO"/>
    <property type="match status" value="1"/>
</dbReference>
<dbReference type="Pfam" id="PF08281">
    <property type="entry name" value="Sigma70_r4_2"/>
    <property type="match status" value="1"/>
</dbReference>
<evidence type="ECO:0000313" key="9">
    <source>
        <dbReference type="Proteomes" id="UP000005801"/>
    </source>
</evidence>
<evidence type="ECO:0000256" key="5">
    <source>
        <dbReference type="ARBA" id="ARBA00023163"/>
    </source>
</evidence>
<dbReference type="InterPro" id="IPR014284">
    <property type="entry name" value="RNA_pol_sigma-70_dom"/>
</dbReference>
<comment type="caution">
    <text evidence="8">The sequence shown here is derived from an EMBL/GenBank/DDBJ whole genome shotgun (WGS) entry which is preliminary data.</text>
</comment>
<feature type="domain" description="RNA polymerase sigma-70 region 2" evidence="6">
    <location>
        <begin position="26"/>
        <end position="92"/>
    </location>
</feature>
<dbReference type="AlphaFoldDB" id="A6GKB3"/>